<comment type="caution">
    <text evidence="2">The sequence shown here is derived from an EMBL/GenBank/DDBJ whole genome shotgun (WGS) entry which is preliminary data.</text>
</comment>
<gene>
    <name evidence="2" type="ORF">AAFF_G00376400</name>
</gene>
<evidence type="ECO:0000313" key="3">
    <source>
        <dbReference type="Proteomes" id="UP001221898"/>
    </source>
</evidence>
<evidence type="ECO:0000256" key="1">
    <source>
        <dbReference type="SAM" id="MobiDB-lite"/>
    </source>
</evidence>
<sequence length="136" mass="14115">MLGPGGNSDSSAGAGRATHTPHAQEALAPMPEAESRLPGIRRRTATMMELKVQLIPTGEIILSPGRNGHSLGQNSIEKVHGIHRSHDAAACFGVPASFPVSSDQRCLGDTVVGTVRRAEAGACRPSQCPSAAQRSV</sequence>
<dbReference type="AlphaFoldDB" id="A0AAD7WMP2"/>
<keyword evidence="3" id="KW-1185">Reference proteome</keyword>
<dbReference type="EMBL" id="JAINUG010000068">
    <property type="protein sequence ID" value="KAJ8401669.1"/>
    <property type="molecule type" value="Genomic_DNA"/>
</dbReference>
<accession>A0AAD7WMP2</accession>
<protein>
    <submittedName>
        <fullName evidence="2">Uncharacterized protein</fullName>
    </submittedName>
</protein>
<reference evidence="2" key="1">
    <citation type="journal article" date="2023" name="Science">
        <title>Genome structures resolve the early diversification of teleost fishes.</title>
        <authorList>
            <person name="Parey E."/>
            <person name="Louis A."/>
            <person name="Montfort J."/>
            <person name="Bouchez O."/>
            <person name="Roques C."/>
            <person name="Iampietro C."/>
            <person name="Lluch J."/>
            <person name="Castinel A."/>
            <person name="Donnadieu C."/>
            <person name="Desvignes T."/>
            <person name="Floi Bucao C."/>
            <person name="Jouanno E."/>
            <person name="Wen M."/>
            <person name="Mejri S."/>
            <person name="Dirks R."/>
            <person name="Jansen H."/>
            <person name="Henkel C."/>
            <person name="Chen W.J."/>
            <person name="Zahm M."/>
            <person name="Cabau C."/>
            <person name="Klopp C."/>
            <person name="Thompson A.W."/>
            <person name="Robinson-Rechavi M."/>
            <person name="Braasch I."/>
            <person name="Lecointre G."/>
            <person name="Bobe J."/>
            <person name="Postlethwait J.H."/>
            <person name="Berthelot C."/>
            <person name="Roest Crollius H."/>
            <person name="Guiguen Y."/>
        </authorList>
    </citation>
    <scope>NUCLEOTIDE SEQUENCE</scope>
    <source>
        <strain evidence="2">NC1722</strain>
    </source>
</reference>
<dbReference type="Proteomes" id="UP001221898">
    <property type="component" value="Unassembled WGS sequence"/>
</dbReference>
<evidence type="ECO:0000313" key="2">
    <source>
        <dbReference type="EMBL" id="KAJ8401669.1"/>
    </source>
</evidence>
<proteinExistence type="predicted"/>
<feature type="region of interest" description="Disordered" evidence="1">
    <location>
        <begin position="1"/>
        <end position="37"/>
    </location>
</feature>
<organism evidence="2 3">
    <name type="scientific">Aldrovandia affinis</name>
    <dbReference type="NCBI Taxonomy" id="143900"/>
    <lineage>
        <taxon>Eukaryota</taxon>
        <taxon>Metazoa</taxon>
        <taxon>Chordata</taxon>
        <taxon>Craniata</taxon>
        <taxon>Vertebrata</taxon>
        <taxon>Euteleostomi</taxon>
        <taxon>Actinopterygii</taxon>
        <taxon>Neopterygii</taxon>
        <taxon>Teleostei</taxon>
        <taxon>Notacanthiformes</taxon>
        <taxon>Halosauridae</taxon>
        <taxon>Aldrovandia</taxon>
    </lineage>
</organism>
<name>A0AAD7WMP2_9TELE</name>